<dbReference type="PANTHER" id="PTHR44757">
    <property type="entry name" value="DIGUANYLATE CYCLASE DGCP"/>
    <property type="match status" value="1"/>
</dbReference>
<dbReference type="CDD" id="cd01948">
    <property type="entry name" value="EAL"/>
    <property type="match status" value="1"/>
</dbReference>
<dbReference type="NCBIfam" id="TIGR00254">
    <property type="entry name" value="GGDEF"/>
    <property type="match status" value="1"/>
</dbReference>
<dbReference type="PANTHER" id="PTHR44757:SF2">
    <property type="entry name" value="BIOFILM ARCHITECTURE MAINTENANCE PROTEIN MBAA"/>
    <property type="match status" value="1"/>
</dbReference>
<dbReference type="SMART" id="SM00267">
    <property type="entry name" value="GGDEF"/>
    <property type="match status" value="1"/>
</dbReference>
<evidence type="ECO:0000259" key="2">
    <source>
        <dbReference type="PROSITE" id="PS50887"/>
    </source>
</evidence>
<dbReference type="SUPFAM" id="SSF55073">
    <property type="entry name" value="Nucleotide cyclase"/>
    <property type="match status" value="1"/>
</dbReference>
<dbReference type="Pfam" id="PF00563">
    <property type="entry name" value="EAL"/>
    <property type="match status" value="1"/>
</dbReference>
<dbReference type="InterPro" id="IPR000014">
    <property type="entry name" value="PAS"/>
</dbReference>
<dbReference type="SUPFAM" id="SSF141868">
    <property type="entry name" value="EAL domain-like"/>
    <property type="match status" value="1"/>
</dbReference>
<feature type="domain" description="EAL" evidence="1">
    <location>
        <begin position="297"/>
        <end position="546"/>
    </location>
</feature>
<evidence type="ECO:0000259" key="1">
    <source>
        <dbReference type="PROSITE" id="PS50883"/>
    </source>
</evidence>
<dbReference type="NCBIfam" id="TIGR00229">
    <property type="entry name" value="sensory_box"/>
    <property type="match status" value="1"/>
</dbReference>
<name>A0ABW4RPC9_9BACL</name>
<evidence type="ECO:0000313" key="3">
    <source>
        <dbReference type="EMBL" id="MFD1887919.1"/>
    </source>
</evidence>
<dbReference type="SMART" id="SM00052">
    <property type="entry name" value="EAL"/>
    <property type="match status" value="1"/>
</dbReference>
<gene>
    <name evidence="3" type="ORF">ACFSC9_20775</name>
</gene>
<dbReference type="PROSITE" id="PS50887">
    <property type="entry name" value="GGDEF"/>
    <property type="match status" value="1"/>
</dbReference>
<feature type="domain" description="GGDEF" evidence="2">
    <location>
        <begin position="158"/>
        <end position="288"/>
    </location>
</feature>
<dbReference type="RefSeq" id="WP_347323799.1">
    <property type="nucleotide sequence ID" value="NZ_JBCGUH010000002.1"/>
</dbReference>
<dbReference type="InterPro" id="IPR000160">
    <property type="entry name" value="GGDEF_dom"/>
</dbReference>
<dbReference type="InterPro" id="IPR035965">
    <property type="entry name" value="PAS-like_dom_sf"/>
</dbReference>
<protein>
    <submittedName>
        <fullName evidence="3">Bifunctional diguanylate cyclase/phosphodiesterase</fullName>
    </submittedName>
</protein>
<dbReference type="InterPro" id="IPR035919">
    <property type="entry name" value="EAL_sf"/>
</dbReference>
<comment type="caution">
    <text evidence="3">The sequence shown here is derived from an EMBL/GenBank/DDBJ whole genome shotgun (WGS) entry which is preliminary data.</text>
</comment>
<dbReference type="EMBL" id="JBHUEH010000032">
    <property type="protein sequence ID" value="MFD1887919.1"/>
    <property type="molecule type" value="Genomic_DNA"/>
</dbReference>
<proteinExistence type="predicted"/>
<sequence>MDNDMNEIPPLLALALDAIEDFVYIMRVHNEQFYYSYVNRSAAKFSGVSAEDLGKTFFECFANEPEMAHYLHNKYMKALSAGQSTRFEDGNVLPNGNLSGESIISPLRGPDQRITHLICVTRDYTERSRYEEKLKFYAYYDELTHLFNRRFLYEYAINKGTLFLLNIDNFKSINDMMGHESGDALLIQAAARIKQQFNDGEIICRLGSDEFLMVCQKSDRSAYQTAQMMLRALGGTFTLKDREVKITASIGIAPLTQGMNTQTALRHADIALHYAKGQGRSRYHIFDTSLRYEQIVRFHHELALNHCVERNELQLLYQPIYSTQKHRVVVVEALLRWYKNHEQLVSPAEFIPVAEETGLIIPIGDWVIRQVCRDLPLLQRKYGNGIRIAVNISRIQLDDPDFIYRLNQILLEEQVDASYIDLEITESVATSNAVEEQSSLLKLREQGYTISLDDFGTGYSSLSMLTRLPIDKIKIDRSFVTQMNPPVLKALITMAEALNLQVVAEGIEDQEQWDRLVELGYTEFQGYWFSYPMPAGNLPDLDHLFPA</sequence>
<dbReference type="Proteomes" id="UP001597233">
    <property type="component" value="Unassembled WGS sequence"/>
</dbReference>
<dbReference type="InterPro" id="IPR013656">
    <property type="entry name" value="PAS_4"/>
</dbReference>
<dbReference type="InterPro" id="IPR029787">
    <property type="entry name" value="Nucleotide_cyclase"/>
</dbReference>
<keyword evidence="4" id="KW-1185">Reference proteome</keyword>
<dbReference type="Pfam" id="PF00990">
    <property type="entry name" value="GGDEF"/>
    <property type="match status" value="1"/>
</dbReference>
<accession>A0ABW4RPC9</accession>
<dbReference type="InterPro" id="IPR001633">
    <property type="entry name" value="EAL_dom"/>
</dbReference>
<dbReference type="Gene3D" id="3.20.20.450">
    <property type="entry name" value="EAL domain"/>
    <property type="match status" value="1"/>
</dbReference>
<reference evidence="4" key="1">
    <citation type="journal article" date="2019" name="Int. J. Syst. Evol. Microbiol.">
        <title>The Global Catalogue of Microorganisms (GCM) 10K type strain sequencing project: providing services to taxonomists for standard genome sequencing and annotation.</title>
        <authorList>
            <consortium name="The Broad Institute Genomics Platform"/>
            <consortium name="The Broad Institute Genome Sequencing Center for Infectious Disease"/>
            <person name="Wu L."/>
            <person name="Ma J."/>
        </authorList>
    </citation>
    <scope>NUCLEOTIDE SEQUENCE [LARGE SCALE GENOMIC DNA]</scope>
    <source>
        <strain evidence="4">CCUG 54950</strain>
    </source>
</reference>
<dbReference type="Gene3D" id="3.30.450.20">
    <property type="entry name" value="PAS domain"/>
    <property type="match status" value="1"/>
</dbReference>
<dbReference type="CDD" id="cd00130">
    <property type="entry name" value="PAS"/>
    <property type="match status" value="1"/>
</dbReference>
<organism evidence="3 4">
    <name type="scientific">Paenibacillus wenxiniae</name>
    <dbReference type="NCBI Taxonomy" id="1636843"/>
    <lineage>
        <taxon>Bacteria</taxon>
        <taxon>Bacillati</taxon>
        <taxon>Bacillota</taxon>
        <taxon>Bacilli</taxon>
        <taxon>Bacillales</taxon>
        <taxon>Paenibacillaceae</taxon>
        <taxon>Paenibacillus</taxon>
    </lineage>
</organism>
<dbReference type="PROSITE" id="PS50883">
    <property type="entry name" value="EAL"/>
    <property type="match status" value="1"/>
</dbReference>
<dbReference type="SUPFAM" id="SSF55785">
    <property type="entry name" value="PYP-like sensor domain (PAS domain)"/>
    <property type="match status" value="1"/>
</dbReference>
<dbReference type="InterPro" id="IPR043128">
    <property type="entry name" value="Rev_trsase/Diguanyl_cyclase"/>
</dbReference>
<dbReference type="CDD" id="cd01949">
    <property type="entry name" value="GGDEF"/>
    <property type="match status" value="1"/>
</dbReference>
<evidence type="ECO:0000313" key="4">
    <source>
        <dbReference type="Proteomes" id="UP001597233"/>
    </source>
</evidence>
<dbReference type="Pfam" id="PF08448">
    <property type="entry name" value="PAS_4"/>
    <property type="match status" value="1"/>
</dbReference>
<dbReference type="InterPro" id="IPR052155">
    <property type="entry name" value="Biofilm_reg_signaling"/>
</dbReference>
<dbReference type="Gene3D" id="3.30.70.270">
    <property type="match status" value="1"/>
</dbReference>